<dbReference type="GO" id="GO:0061599">
    <property type="term" value="F:molybdopterin molybdotransferase activity"/>
    <property type="evidence" value="ECO:0007669"/>
    <property type="project" value="UniProtKB-UniRule"/>
</dbReference>
<dbReference type="PROSITE" id="PS01079">
    <property type="entry name" value="MOCF_BIOSYNTHESIS_2"/>
    <property type="match status" value="1"/>
</dbReference>
<comment type="similarity">
    <text evidence="3 6">Belongs to the MoeA family.</text>
</comment>
<dbReference type="NCBIfam" id="NF045515">
    <property type="entry name" value="Glp_gephyrin"/>
    <property type="match status" value="1"/>
</dbReference>
<keyword evidence="6 8" id="KW-0808">Transferase</keyword>
<dbReference type="InterPro" id="IPR036135">
    <property type="entry name" value="MoeA_linker/N_sf"/>
</dbReference>
<dbReference type="Gene3D" id="2.170.190.11">
    <property type="entry name" value="Molybdopterin biosynthesis moea protein, domain 3"/>
    <property type="match status" value="1"/>
</dbReference>
<dbReference type="GO" id="GO:0006777">
    <property type="term" value="P:Mo-molybdopterin cofactor biosynthetic process"/>
    <property type="evidence" value="ECO:0007669"/>
    <property type="project" value="UniProtKB-UniRule"/>
</dbReference>
<comment type="cofactor">
    <cofactor evidence="6">
        <name>Mg(2+)</name>
        <dbReference type="ChEBI" id="CHEBI:18420"/>
    </cofactor>
</comment>
<comment type="pathway">
    <text evidence="2 6">Cofactor biosynthesis; molybdopterin biosynthesis.</text>
</comment>
<dbReference type="EMBL" id="QFQD01000017">
    <property type="protein sequence ID" value="PZQ83650.1"/>
    <property type="molecule type" value="Genomic_DNA"/>
</dbReference>
<dbReference type="GO" id="GO:0046872">
    <property type="term" value="F:metal ion binding"/>
    <property type="evidence" value="ECO:0007669"/>
    <property type="project" value="UniProtKB-UniRule"/>
</dbReference>
<dbReference type="PANTHER" id="PTHR10192:SF5">
    <property type="entry name" value="GEPHYRIN"/>
    <property type="match status" value="1"/>
</dbReference>
<name>A0A2W5TBB7_ANCNO</name>
<evidence type="ECO:0000256" key="2">
    <source>
        <dbReference type="ARBA" id="ARBA00005046"/>
    </source>
</evidence>
<dbReference type="Pfam" id="PF03454">
    <property type="entry name" value="MoeA_C"/>
    <property type="match status" value="1"/>
</dbReference>
<dbReference type="Pfam" id="PF03453">
    <property type="entry name" value="MoeA_N"/>
    <property type="match status" value="1"/>
</dbReference>
<dbReference type="Gene3D" id="2.40.340.10">
    <property type="entry name" value="MoeA, C-terminal, domain IV"/>
    <property type="match status" value="1"/>
</dbReference>
<dbReference type="UniPathway" id="UPA00344"/>
<dbReference type="GO" id="GO:0005829">
    <property type="term" value="C:cytosol"/>
    <property type="evidence" value="ECO:0007669"/>
    <property type="project" value="TreeGrafter"/>
</dbReference>
<evidence type="ECO:0000256" key="5">
    <source>
        <dbReference type="ARBA" id="ARBA00047317"/>
    </source>
</evidence>
<dbReference type="EC" id="2.10.1.1" evidence="6"/>
<feature type="domain" description="MoaB/Mog" evidence="7">
    <location>
        <begin position="177"/>
        <end position="320"/>
    </location>
</feature>
<evidence type="ECO:0000313" key="8">
    <source>
        <dbReference type="EMBL" id="PZQ83650.1"/>
    </source>
</evidence>
<proteinExistence type="inferred from homology"/>
<accession>A0A2W5TBB7</accession>
<evidence type="ECO:0000256" key="3">
    <source>
        <dbReference type="ARBA" id="ARBA00010763"/>
    </source>
</evidence>
<dbReference type="SMART" id="SM00852">
    <property type="entry name" value="MoCF_biosynth"/>
    <property type="match status" value="1"/>
</dbReference>
<evidence type="ECO:0000256" key="6">
    <source>
        <dbReference type="RuleBase" id="RU365090"/>
    </source>
</evidence>
<organism evidence="8 9">
    <name type="scientific">Ancylobacter novellus</name>
    <name type="common">Thiobacillus novellus</name>
    <dbReference type="NCBI Taxonomy" id="921"/>
    <lineage>
        <taxon>Bacteria</taxon>
        <taxon>Pseudomonadati</taxon>
        <taxon>Pseudomonadota</taxon>
        <taxon>Alphaproteobacteria</taxon>
        <taxon>Hyphomicrobiales</taxon>
        <taxon>Xanthobacteraceae</taxon>
        <taxon>Ancylobacter</taxon>
    </lineage>
</organism>
<dbReference type="Proteomes" id="UP000248887">
    <property type="component" value="Unassembled WGS sequence"/>
</dbReference>
<gene>
    <name evidence="8" type="ORF">DI549_07285</name>
</gene>
<keyword evidence="6" id="KW-0500">Molybdenum</keyword>
<dbReference type="SUPFAM" id="SSF63867">
    <property type="entry name" value="MoeA C-terminal domain-like"/>
    <property type="match status" value="1"/>
</dbReference>
<evidence type="ECO:0000256" key="1">
    <source>
        <dbReference type="ARBA" id="ARBA00002901"/>
    </source>
</evidence>
<dbReference type="PANTHER" id="PTHR10192">
    <property type="entry name" value="MOLYBDOPTERIN BIOSYNTHESIS PROTEIN"/>
    <property type="match status" value="1"/>
</dbReference>
<keyword evidence="4 6" id="KW-0501">Molybdenum cofactor biosynthesis</keyword>
<comment type="caution">
    <text evidence="8">The sequence shown here is derived from an EMBL/GenBank/DDBJ whole genome shotgun (WGS) entry which is preliminary data.</text>
</comment>
<dbReference type="InterPro" id="IPR005111">
    <property type="entry name" value="MoeA_C_domain_IV"/>
</dbReference>
<dbReference type="Pfam" id="PF00994">
    <property type="entry name" value="MoCF_biosynth"/>
    <property type="match status" value="1"/>
</dbReference>
<dbReference type="InterPro" id="IPR005110">
    <property type="entry name" value="MoeA_linker/N"/>
</dbReference>
<evidence type="ECO:0000313" key="9">
    <source>
        <dbReference type="Proteomes" id="UP000248887"/>
    </source>
</evidence>
<dbReference type="InterPro" id="IPR001453">
    <property type="entry name" value="MoaB/Mog_dom"/>
</dbReference>
<evidence type="ECO:0000259" key="7">
    <source>
        <dbReference type="SMART" id="SM00852"/>
    </source>
</evidence>
<reference evidence="8 9" key="1">
    <citation type="submission" date="2017-08" db="EMBL/GenBank/DDBJ databases">
        <title>Infants hospitalized years apart are colonized by the same room-sourced microbial strains.</title>
        <authorList>
            <person name="Brooks B."/>
            <person name="Olm M.R."/>
            <person name="Firek B.A."/>
            <person name="Baker R."/>
            <person name="Thomas B.C."/>
            <person name="Morowitz M.J."/>
            <person name="Banfield J.F."/>
        </authorList>
    </citation>
    <scope>NUCLEOTIDE SEQUENCE [LARGE SCALE GENOMIC DNA]</scope>
    <source>
        <strain evidence="8">S2_005_001_R2_27</strain>
    </source>
</reference>
<dbReference type="InterPro" id="IPR036425">
    <property type="entry name" value="MoaB/Mog-like_dom_sf"/>
</dbReference>
<keyword evidence="6" id="KW-0460">Magnesium</keyword>
<dbReference type="CDD" id="cd00887">
    <property type="entry name" value="MoeA"/>
    <property type="match status" value="1"/>
</dbReference>
<protein>
    <recommendedName>
        <fullName evidence="6">Molybdopterin molybdenumtransferase</fullName>
        <ecNumber evidence="6">2.10.1.1</ecNumber>
    </recommendedName>
</protein>
<dbReference type="InterPro" id="IPR036688">
    <property type="entry name" value="MoeA_C_domain_IV_sf"/>
</dbReference>
<comment type="catalytic activity">
    <reaction evidence="5">
        <text>adenylyl-molybdopterin + molybdate = Mo-molybdopterin + AMP + H(+)</text>
        <dbReference type="Rhea" id="RHEA:35047"/>
        <dbReference type="ChEBI" id="CHEBI:15378"/>
        <dbReference type="ChEBI" id="CHEBI:36264"/>
        <dbReference type="ChEBI" id="CHEBI:62727"/>
        <dbReference type="ChEBI" id="CHEBI:71302"/>
        <dbReference type="ChEBI" id="CHEBI:456215"/>
        <dbReference type="EC" id="2.10.1.1"/>
    </reaction>
</comment>
<dbReference type="AlphaFoldDB" id="A0A2W5TBB7"/>
<dbReference type="InterPro" id="IPR008284">
    <property type="entry name" value="MoCF_biosynth_CS"/>
</dbReference>
<comment type="function">
    <text evidence="1 6">Catalyzes the insertion of molybdate into adenylated molybdopterin with the concomitant release of AMP.</text>
</comment>
<keyword evidence="6" id="KW-0479">Metal-binding</keyword>
<dbReference type="SUPFAM" id="SSF63882">
    <property type="entry name" value="MoeA N-terminal region -like"/>
    <property type="match status" value="1"/>
</dbReference>
<sequence>MALMPVEEALTRLLSSAAPLGAERVQLWDAAGRVLAEPVIARRTTPGADVSAMDGYALRAADAAQVPATLRLIGESAAGRPFPGHVEPGTTVRIFTGAVMPEGADAVVIQEDTRRDGDHVTMTEAATAGRHIRRAGGDFAAGEAVLPAGHRLRPRDLALAASADIAELVVTRRPRIALLSTGDELVRPGAGAGSHQVILSNVYSVGGLARQAGAEVVDLGILPDDMDATQQGVRAALEGGFDVIVTTGGASVGDHDLIAPALTAQGVALAVHKIALRPGKPLMFGRSDAGTGRTHVVGLPGNPVSAHVCALLYLVPLLKALQGLAIPARVPLRPAILGADVKANEMRMDFQRAETIGHEGGLPVVRPLPVQDSSMLSVLARADVLLVRQPHAPAAKAGEPCEILPLED</sequence>
<dbReference type="InterPro" id="IPR038987">
    <property type="entry name" value="MoeA-like"/>
</dbReference>
<dbReference type="Gene3D" id="3.90.105.10">
    <property type="entry name" value="Molybdopterin biosynthesis moea protein, domain 2"/>
    <property type="match status" value="1"/>
</dbReference>
<dbReference type="SUPFAM" id="SSF53218">
    <property type="entry name" value="Molybdenum cofactor biosynthesis proteins"/>
    <property type="match status" value="1"/>
</dbReference>
<evidence type="ECO:0000256" key="4">
    <source>
        <dbReference type="ARBA" id="ARBA00023150"/>
    </source>
</evidence>
<dbReference type="Gene3D" id="3.40.980.10">
    <property type="entry name" value="MoaB/Mog-like domain"/>
    <property type="match status" value="1"/>
</dbReference>